<feature type="region of interest" description="Disordered" evidence="1">
    <location>
        <begin position="1"/>
        <end position="77"/>
    </location>
</feature>
<proteinExistence type="predicted"/>
<feature type="compositionally biased region" description="Polar residues" evidence="1">
    <location>
        <begin position="34"/>
        <end position="44"/>
    </location>
</feature>
<sequence>MKFSSWDGIDLTMCTNLPSQTVNGKPTTPEKTDCMQSTCSSSSKWVPAAPKKKTQAQTQTQQGQGGQGQGQGQGQGN</sequence>
<reference evidence="2" key="1">
    <citation type="submission" date="2023-03" db="EMBL/GenBank/DDBJ databases">
        <title>Massive genome expansion in bonnet fungi (Mycena s.s.) driven by repeated elements and novel gene families across ecological guilds.</title>
        <authorList>
            <consortium name="Lawrence Berkeley National Laboratory"/>
            <person name="Harder C.B."/>
            <person name="Miyauchi S."/>
            <person name="Viragh M."/>
            <person name="Kuo A."/>
            <person name="Thoen E."/>
            <person name="Andreopoulos B."/>
            <person name="Lu D."/>
            <person name="Skrede I."/>
            <person name="Drula E."/>
            <person name="Henrissat B."/>
            <person name="Morin E."/>
            <person name="Kohler A."/>
            <person name="Barry K."/>
            <person name="LaButti K."/>
            <person name="Morin E."/>
            <person name="Salamov A."/>
            <person name="Lipzen A."/>
            <person name="Mereny Z."/>
            <person name="Hegedus B."/>
            <person name="Baldrian P."/>
            <person name="Stursova M."/>
            <person name="Weitz H."/>
            <person name="Taylor A."/>
            <person name="Grigoriev I.V."/>
            <person name="Nagy L.G."/>
            <person name="Martin F."/>
            <person name="Kauserud H."/>
        </authorList>
    </citation>
    <scope>NUCLEOTIDE SEQUENCE</scope>
    <source>
        <strain evidence="2">CBHHK182m</strain>
    </source>
</reference>
<evidence type="ECO:0000256" key="1">
    <source>
        <dbReference type="SAM" id="MobiDB-lite"/>
    </source>
</evidence>
<evidence type="ECO:0000313" key="3">
    <source>
        <dbReference type="Proteomes" id="UP001215598"/>
    </source>
</evidence>
<evidence type="ECO:0000313" key="2">
    <source>
        <dbReference type="EMBL" id="KAJ7755193.1"/>
    </source>
</evidence>
<gene>
    <name evidence="2" type="ORF">B0H16DRAFT_1722400</name>
</gene>
<dbReference type="EMBL" id="JARKIB010000050">
    <property type="protein sequence ID" value="KAJ7755193.1"/>
    <property type="molecule type" value="Genomic_DNA"/>
</dbReference>
<protein>
    <submittedName>
        <fullName evidence="2">Uncharacterized protein</fullName>
    </submittedName>
</protein>
<name>A0AAD7ND28_9AGAR</name>
<feature type="compositionally biased region" description="Gly residues" evidence="1">
    <location>
        <begin position="63"/>
        <end position="77"/>
    </location>
</feature>
<feature type="compositionally biased region" description="Polar residues" evidence="1">
    <location>
        <begin position="13"/>
        <end position="26"/>
    </location>
</feature>
<dbReference type="Proteomes" id="UP001215598">
    <property type="component" value="Unassembled WGS sequence"/>
</dbReference>
<accession>A0AAD7ND28</accession>
<keyword evidence="3" id="KW-1185">Reference proteome</keyword>
<dbReference type="AlphaFoldDB" id="A0AAD7ND28"/>
<comment type="caution">
    <text evidence="2">The sequence shown here is derived from an EMBL/GenBank/DDBJ whole genome shotgun (WGS) entry which is preliminary data.</text>
</comment>
<organism evidence="2 3">
    <name type="scientific">Mycena metata</name>
    <dbReference type="NCBI Taxonomy" id="1033252"/>
    <lineage>
        <taxon>Eukaryota</taxon>
        <taxon>Fungi</taxon>
        <taxon>Dikarya</taxon>
        <taxon>Basidiomycota</taxon>
        <taxon>Agaricomycotina</taxon>
        <taxon>Agaricomycetes</taxon>
        <taxon>Agaricomycetidae</taxon>
        <taxon>Agaricales</taxon>
        <taxon>Marasmiineae</taxon>
        <taxon>Mycenaceae</taxon>
        <taxon>Mycena</taxon>
    </lineage>
</organism>